<proteinExistence type="inferred from homology"/>
<feature type="domain" description="UDP-N-acetylglucosamine 2-epimerase" evidence="2">
    <location>
        <begin position="23"/>
        <end position="284"/>
    </location>
</feature>
<comment type="caution">
    <text evidence="3">The sequence shown here is derived from an EMBL/GenBank/DDBJ whole genome shotgun (WGS) entry which is preliminary data.</text>
</comment>
<keyword evidence="1" id="KW-0413">Isomerase</keyword>
<gene>
    <name evidence="3" type="ORF">ACFQ4L_04280</name>
</gene>
<dbReference type="RefSeq" id="WP_125578279.1">
    <property type="nucleotide sequence ID" value="NZ_JBHTOF010000030.1"/>
</dbReference>
<evidence type="ECO:0000259" key="2">
    <source>
        <dbReference type="Pfam" id="PF02350"/>
    </source>
</evidence>
<name>A0ABW4DN30_9LACO</name>
<dbReference type="PANTHER" id="PTHR43174:SF1">
    <property type="entry name" value="UDP-N-ACETYLGLUCOSAMINE 2-EPIMERASE"/>
    <property type="match status" value="1"/>
</dbReference>
<sequence length="341" mass="37485">MRKKMIVVVSARGGVLRLAPIIKAIREAEAFEVVIVMMTTHADLVEDALRSVSLEADIAIAITESDPTELAVRKLTQLNHIIENENPDVLLVQGAKQPSFLASLAAHYHQFPVVSMEAASSRQGGFNRRLINQIADLILVRDDNQVAEFTKQEVAGKVQAIGNISPVAFEELGVKQPPVKTDQVLLTLHRSNLAGQTMRQIIRTIRNVFEAYPQYQIVFPSADDYLMRISAQEILADDPKATIIDTQPVLKFHELLLASHIVITDSLGVEEEAKTAGKPVLFISTDPQVSAPQLFRNLTELIENLDQFIAPVESSANVLDNAVKAIVELVDGCEPTDTESL</sequence>
<dbReference type="Pfam" id="PF02350">
    <property type="entry name" value="Epimerase_2"/>
    <property type="match status" value="1"/>
</dbReference>
<comment type="similarity">
    <text evidence="1">Belongs to the UDP-N-acetylglucosamine 2-epimerase family.</text>
</comment>
<organism evidence="3 4">
    <name type="scientific">Lapidilactobacillus mulanensis</name>
    <dbReference type="NCBI Taxonomy" id="2485999"/>
    <lineage>
        <taxon>Bacteria</taxon>
        <taxon>Bacillati</taxon>
        <taxon>Bacillota</taxon>
        <taxon>Bacilli</taxon>
        <taxon>Lactobacillales</taxon>
        <taxon>Lactobacillaceae</taxon>
        <taxon>Lapidilactobacillus</taxon>
    </lineage>
</organism>
<evidence type="ECO:0000313" key="4">
    <source>
        <dbReference type="Proteomes" id="UP001597244"/>
    </source>
</evidence>
<dbReference type="Gene3D" id="3.40.50.2000">
    <property type="entry name" value="Glycogen Phosphorylase B"/>
    <property type="match status" value="2"/>
</dbReference>
<accession>A0ABW4DN30</accession>
<dbReference type="InterPro" id="IPR029767">
    <property type="entry name" value="WecB-like"/>
</dbReference>
<evidence type="ECO:0000256" key="1">
    <source>
        <dbReference type="RuleBase" id="RU003513"/>
    </source>
</evidence>
<reference evidence="4" key="1">
    <citation type="journal article" date="2019" name="Int. J. Syst. Evol. Microbiol.">
        <title>The Global Catalogue of Microorganisms (GCM) 10K type strain sequencing project: providing services to taxonomists for standard genome sequencing and annotation.</title>
        <authorList>
            <consortium name="The Broad Institute Genomics Platform"/>
            <consortium name="The Broad Institute Genome Sequencing Center for Infectious Disease"/>
            <person name="Wu L."/>
            <person name="Ma J."/>
        </authorList>
    </citation>
    <scope>NUCLEOTIDE SEQUENCE [LARGE SCALE GENOMIC DNA]</scope>
    <source>
        <strain evidence="4">CCM 8951</strain>
    </source>
</reference>
<dbReference type="InterPro" id="IPR003331">
    <property type="entry name" value="UDP_GlcNAc_Epimerase_2_dom"/>
</dbReference>
<keyword evidence="4" id="KW-1185">Reference proteome</keyword>
<evidence type="ECO:0000313" key="3">
    <source>
        <dbReference type="EMBL" id="MFD1465308.1"/>
    </source>
</evidence>
<protein>
    <submittedName>
        <fullName evidence="3">UDP-N-acetylglucosamine 2-epimerase</fullName>
    </submittedName>
</protein>
<dbReference type="SUPFAM" id="SSF53756">
    <property type="entry name" value="UDP-Glycosyltransferase/glycogen phosphorylase"/>
    <property type="match status" value="1"/>
</dbReference>
<dbReference type="Proteomes" id="UP001597244">
    <property type="component" value="Unassembled WGS sequence"/>
</dbReference>
<dbReference type="PANTHER" id="PTHR43174">
    <property type="entry name" value="UDP-N-ACETYLGLUCOSAMINE 2-EPIMERASE"/>
    <property type="match status" value="1"/>
</dbReference>
<dbReference type="EMBL" id="JBHTOF010000030">
    <property type="protein sequence ID" value="MFD1465308.1"/>
    <property type="molecule type" value="Genomic_DNA"/>
</dbReference>